<dbReference type="Proteomes" id="UP000820669">
    <property type="component" value="Unassembled WGS sequence"/>
</dbReference>
<evidence type="ECO:0000313" key="1">
    <source>
        <dbReference type="EMBL" id="NMH97565.1"/>
    </source>
</evidence>
<sequence length="96" mass="10553">MTETMRDRLIQALDSADRPAPEAAEVLTDLADLVFLTTLLDQLSERANRRLAAWPTVTAHIGHARDHVASVHRTLTHAAEILAFNTAQASPLRTDT</sequence>
<gene>
    <name evidence="1" type="ORF">HF526_09600</name>
</gene>
<comment type="caution">
    <text evidence="1">The sequence shown here is derived from an EMBL/GenBank/DDBJ whole genome shotgun (WGS) entry which is preliminary data.</text>
</comment>
<dbReference type="EMBL" id="JAAXLA010000013">
    <property type="protein sequence ID" value="NMH97565.1"/>
    <property type="molecule type" value="Genomic_DNA"/>
</dbReference>
<name>A0ABX1S7M9_9PSEU</name>
<keyword evidence="2" id="KW-1185">Reference proteome</keyword>
<organism evidence="1 2">
    <name type="scientific">Pseudonocardia acidicola</name>
    <dbReference type="NCBI Taxonomy" id="2724939"/>
    <lineage>
        <taxon>Bacteria</taxon>
        <taxon>Bacillati</taxon>
        <taxon>Actinomycetota</taxon>
        <taxon>Actinomycetes</taxon>
        <taxon>Pseudonocardiales</taxon>
        <taxon>Pseudonocardiaceae</taxon>
        <taxon>Pseudonocardia</taxon>
    </lineage>
</organism>
<reference evidence="1 2" key="1">
    <citation type="submission" date="2020-04" db="EMBL/GenBank/DDBJ databases">
        <authorList>
            <person name="Klaysubun C."/>
            <person name="Duangmal K."/>
            <person name="Lipun K."/>
        </authorList>
    </citation>
    <scope>NUCLEOTIDE SEQUENCE [LARGE SCALE GENOMIC DNA]</scope>
    <source>
        <strain evidence="1 2">K10HN5</strain>
    </source>
</reference>
<evidence type="ECO:0000313" key="2">
    <source>
        <dbReference type="Proteomes" id="UP000820669"/>
    </source>
</evidence>
<accession>A0ABX1S7M9</accession>
<dbReference type="RefSeq" id="WP_169381013.1">
    <property type="nucleotide sequence ID" value="NZ_JAAXLA010000013.1"/>
</dbReference>
<protein>
    <submittedName>
        <fullName evidence="1">Uncharacterized protein</fullName>
    </submittedName>
</protein>
<proteinExistence type="predicted"/>